<evidence type="ECO:0000256" key="3">
    <source>
        <dbReference type="ARBA" id="ARBA00023163"/>
    </source>
</evidence>
<dbReference type="STRING" id="1520.LF65_05081"/>
<evidence type="ECO:0000313" key="6">
    <source>
        <dbReference type="EMBL" id="NRV09572.1"/>
    </source>
</evidence>
<dbReference type="InterPro" id="IPR050313">
    <property type="entry name" value="Carb_Metab_HTH_regulators"/>
</dbReference>
<feature type="domain" description="HTH deoR-type" evidence="4">
    <location>
        <begin position="2"/>
        <end position="57"/>
    </location>
</feature>
<evidence type="ECO:0000313" key="7">
    <source>
        <dbReference type="Proteomes" id="UP000031866"/>
    </source>
</evidence>
<dbReference type="InterPro" id="IPR036388">
    <property type="entry name" value="WH-like_DNA-bd_sf"/>
</dbReference>
<dbReference type="GO" id="GO:0003677">
    <property type="term" value="F:DNA binding"/>
    <property type="evidence" value="ECO:0007669"/>
    <property type="project" value="UniProtKB-KW"/>
</dbReference>
<dbReference type="GO" id="GO:0003700">
    <property type="term" value="F:DNA-binding transcription factor activity"/>
    <property type="evidence" value="ECO:0007669"/>
    <property type="project" value="InterPro"/>
</dbReference>
<gene>
    <name evidence="6" type="ORF">DFH45_002535</name>
    <name evidence="5" type="ORF">LF65_05081</name>
</gene>
<evidence type="ECO:0000313" key="5">
    <source>
        <dbReference type="EMBL" id="AJH01609.1"/>
    </source>
</evidence>
<evidence type="ECO:0000256" key="2">
    <source>
        <dbReference type="ARBA" id="ARBA00023125"/>
    </source>
</evidence>
<dbReference type="Pfam" id="PF00455">
    <property type="entry name" value="DeoRC"/>
    <property type="match status" value="1"/>
</dbReference>
<name>A0A0B5QX95_CLOBE</name>
<dbReference type="Gene3D" id="1.10.10.10">
    <property type="entry name" value="Winged helix-like DNA-binding domain superfamily/Winged helix DNA-binding domain"/>
    <property type="match status" value="1"/>
</dbReference>
<dbReference type="InterPro" id="IPR036390">
    <property type="entry name" value="WH_DNA-bd_sf"/>
</dbReference>
<dbReference type="InterPro" id="IPR001034">
    <property type="entry name" value="DeoR_HTH"/>
</dbReference>
<dbReference type="SUPFAM" id="SSF46785">
    <property type="entry name" value="Winged helix' DNA-binding domain"/>
    <property type="match status" value="1"/>
</dbReference>
<sequence>MRSKRIDLIEKYIYKHKTISIDKLCEEFKMSKNTIRRDIDTLVDRGVIKKVYGGVTVNSSNKELLSFEERTIKNNFAKLSIAERASQFVEDGDSIFIDSGTTTFNMIEYLKDKKNITVFTNNLNVIVQAIPYENIEIICLSGKLTRKTSSFTGLTAPDILSAYNLNKCFMACTGISLENGVTNTSPDEYKIKKAAVSKSSKCFLLADTSKFDVVSLMTFCDIKDIDYMITNDCPPEKYSDYFRNYNIELIVTNEK</sequence>
<reference evidence="7" key="1">
    <citation type="submission" date="2014-12" db="EMBL/GenBank/DDBJ databases">
        <title>Genome sequence of Clostridium beijerinckii strain 59B.</title>
        <authorList>
            <person name="Little G.T."/>
            <person name="Minton N.P."/>
        </authorList>
    </citation>
    <scope>NUCLEOTIDE SEQUENCE [LARGE SCALE GENOMIC DNA]</scope>
    <source>
        <strain evidence="7">59B</strain>
    </source>
</reference>
<dbReference type="RefSeq" id="WP_041900069.1">
    <property type="nucleotide sequence ID" value="NZ_CP010086.2"/>
</dbReference>
<protein>
    <submittedName>
        <fullName evidence="5">DNA-binding protein</fullName>
    </submittedName>
    <submittedName>
        <fullName evidence="6">DeoR family myo-inositol catabolism operon transcriptional repressor</fullName>
    </submittedName>
</protein>
<proteinExistence type="predicted"/>
<dbReference type="InterPro" id="IPR014036">
    <property type="entry name" value="DeoR-like_C"/>
</dbReference>
<dbReference type="OrthoDB" id="9797223at2"/>
<dbReference type="AlphaFoldDB" id="A0A0B5QX95"/>
<keyword evidence="2 5" id="KW-0238">DNA-binding</keyword>
<keyword evidence="3" id="KW-0804">Transcription</keyword>
<dbReference type="Gene3D" id="3.40.50.1360">
    <property type="match status" value="1"/>
</dbReference>
<dbReference type="InterPro" id="IPR037171">
    <property type="entry name" value="NagB/RpiA_transferase-like"/>
</dbReference>
<dbReference type="Pfam" id="PF08220">
    <property type="entry name" value="HTH_DeoR"/>
    <property type="match status" value="1"/>
</dbReference>
<reference evidence="6" key="3">
    <citation type="submission" date="2020-05" db="EMBL/GenBank/DDBJ databases">
        <title>Genomic insights into acetone-butanol-ethanol (ABE) fermentation by sequencing solventogenic clostridia strains.</title>
        <authorList>
            <person name="Brown S."/>
        </authorList>
    </citation>
    <scope>NUCLEOTIDE SEQUENCE</scope>
    <source>
        <strain evidence="6">DJ126</strain>
    </source>
</reference>
<dbReference type="Proteomes" id="UP000821656">
    <property type="component" value="Unassembled WGS sequence"/>
</dbReference>
<dbReference type="SMART" id="SM01134">
    <property type="entry name" value="DeoRC"/>
    <property type="match status" value="1"/>
</dbReference>
<evidence type="ECO:0000259" key="4">
    <source>
        <dbReference type="PROSITE" id="PS51000"/>
    </source>
</evidence>
<organism evidence="5 7">
    <name type="scientific">Clostridium beijerinckii</name>
    <name type="common">Clostridium MP</name>
    <dbReference type="NCBI Taxonomy" id="1520"/>
    <lineage>
        <taxon>Bacteria</taxon>
        <taxon>Bacillati</taxon>
        <taxon>Bacillota</taxon>
        <taxon>Clostridia</taxon>
        <taxon>Eubacteriales</taxon>
        <taxon>Clostridiaceae</taxon>
        <taxon>Clostridium</taxon>
    </lineage>
</organism>
<dbReference type="PANTHER" id="PTHR30363:SF60">
    <property type="entry name" value="HTH-TYPE TRANSCRIPTIONAL REGULATOR IOLR"/>
    <property type="match status" value="1"/>
</dbReference>
<dbReference type="PROSITE" id="PS00894">
    <property type="entry name" value="HTH_DEOR_1"/>
    <property type="match status" value="1"/>
</dbReference>
<dbReference type="PANTHER" id="PTHR30363">
    <property type="entry name" value="HTH-TYPE TRANSCRIPTIONAL REGULATOR SRLR-RELATED"/>
    <property type="match status" value="1"/>
</dbReference>
<dbReference type="PRINTS" id="PR00037">
    <property type="entry name" value="HTHLACR"/>
</dbReference>
<dbReference type="InterPro" id="IPR018356">
    <property type="entry name" value="Tscrpt_reg_HTH_DeoR_CS"/>
</dbReference>
<dbReference type="SMART" id="SM00420">
    <property type="entry name" value="HTH_DEOR"/>
    <property type="match status" value="1"/>
</dbReference>
<dbReference type="EMBL" id="JABSXK010000001">
    <property type="protein sequence ID" value="NRV09572.1"/>
    <property type="molecule type" value="Genomic_DNA"/>
</dbReference>
<reference evidence="5" key="2">
    <citation type="submission" date="2016-02" db="EMBL/GenBank/DDBJ databases">
        <title>Genome sequence of Clostridium beijerinckii strain 59B.</title>
        <authorList>
            <person name="Little G.T."/>
            <person name="Minton N.P."/>
        </authorList>
    </citation>
    <scope>NUCLEOTIDE SEQUENCE</scope>
    <source>
        <strain evidence="5">NCIMB 14988</strain>
    </source>
</reference>
<accession>A0A0B5QX95</accession>
<keyword evidence="1" id="KW-0805">Transcription regulation</keyword>
<dbReference type="KEGG" id="cbei:LF65_05081"/>
<dbReference type="SUPFAM" id="SSF100950">
    <property type="entry name" value="NagB/RpiA/CoA transferase-like"/>
    <property type="match status" value="1"/>
</dbReference>
<dbReference type="Proteomes" id="UP000031866">
    <property type="component" value="Chromosome"/>
</dbReference>
<dbReference type="PROSITE" id="PS51000">
    <property type="entry name" value="HTH_DEOR_2"/>
    <property type="match status" value="1"/>
</dbReference>
<dbReference type="EMBL" id="CP010086">
    <property type="protein sequence ID" value="AJH01609.1"/>
    <property type="molecule type" value="Genomic_DNA"/>
</dbReference>
<evidence type="ECO:0000256" key="1">
    <source>
        <dbReference type="ARBA" id="ARBA00023015"/>
    </source>
</evidence>